<dbReference type="Pfam" id="PF01841">
    <property type="entry name" value="Transglut_core"/>
    <property type="match status" value="1"/>
</dbReference>
<dbReference type="PANTHER" id="PTHR42736">
    <property type="entry name" value="PROTEIN-GLUTAMINE GAMMA-GLUTAMYLTRANSFERASE"/>
    <property type="match status" value="1"/>
</dbReference>
<dbReference type="PANTHER" id="PTHR42736:SF1">
    <property type="entry name" value="PROTEIN-GLUTAMINE GAMMA-GLUTAMYLTRANSFERASE"/>
    <property type="match status" value="1"/>
</dbReference>
<dbReference type="Proteomes" id="UP000317238">
    <property type="component" value="Unassembled WGS sequence"/>
</dbReference>
<evidence type="ECO:0000313" key="4">
    <source>
        <dbReference type="Proteomes" id="UP000317238"/>
    </source>
</evidence>
<dbReference type="EC" id="2.3.2.13" evidence="3"/>
<dbReference type="GO" id="GO:0003810">
    <property type="term" value="F:protein-glutamine gamma-glutamyltransferase activity"/>
    <property type="evidence" value="ECO:0007669"/>
    <property type="project" value="UniProtKB-EC"/>
</dbReference>
<dbReference type="RefSeq" id="WP_145299593.1">
    <property type="nucleotide sequence ID" value="NZ_CP036319.1"/>
</dbReference>
<feature type="transmembrane region" description="Helical" evidence="1">
    <location>
        <begin position="60"/>
        <end position="79"/>
    </location>
</feature>
<keyword evidence="1" id="KW-0812">Transmembrane</keyword>
<keyword evidence="1" id="KW-1133">Transmembrane helix</keyword>
<gene>
    <name evidence="3" type="primary">tgpA_2</name>
    <name evidence="3" type="ORF">Pan14r_18670</name>
</gene>
<dbReference type="Gene3D" id="3.10.620.30">
    <property type="match status" value="1"/>
</dbReference>
<dbReference type="InterPro" id="IPR002931">
    <property type="entry name" value="Transglutaminase-like"/>
</dbReference>
<dbReference type="InterPro" id="IPR052901">
    <property type="entry name" value="Bact_TGase-like"/>
</dbReference>
<reference evidence="3 4" key="1">
    <citation type="submission" date="2019-02" db="EMBL/GenBank/DDBJ databases">
        <title>Deep-cultivation of Planctomycetes and their phenomic and genomic characterization uncovers novel biology.</title>
        <authorList>
            <person name="Wiegand S."/>
            <person name="Jogler M."/>
            <person name="Boedeker C."/>
            <person name="Pinto D."/>
            <person name="Vollmers J."/>
            <person name="Rivas-Marin E."/>
            <person name="Kohn T."/>
            <person name="Peeters S.H."/>
            <person name="Heuer A."/>
            <person name="Rast P."/>
            <person name="Oberbeckmann S."/>
            <person name="Bunk B."/>
            <person name="Jeske O."/>
            <person name="Meyerdierks A."/>
            <person name="Storesund J.E."/>
            <person name="Kallscheuer N."/>
            <person name="Luecker S."/>
            <person name="Lage O.M."/>
            <person name="Pohl T."/>
            <person name="Merkel B.J."/>
            <person name="Hornburger P."/>
            <person name="Mueller R.-W."/>
            <person name="Bruemmer F."/>
            <person name="Labrenz M."/>
            <person name="Spormann A.M."/>
            <person name="Op Den Camp H."/>
            <person name="Overmann J."/>
            <person name="Amann R."/>
            <person name="Jetten M.S.M."/>
            <person name="Mascher T."/>
            <person name="Medema M.H."/>
            <person name="Devos D.P."/>
            <person name="Kaster A.-K."/>
            <person name="Ovreas L."/>
            <person name="Rohde M."/>
            <person name="Galperin M.Y."/>
            <person name="Jogler C."/>
        </authorList>
    </citation>
    <scope>NUCLEOTIDE SEQUENCE [LARGE SCALE GENOMIC DNA]</scope>
    <source>
        <strain evidence="3 4">Pan14r</strain>
    </source>
</reference>
<dbReference type="InterPro" id="IPR038765">
    <property type="entry name" value="Papain-like_cys_pep_sf"/>
</dbReference>
<evidence type="ECO:0000256" key="1">
    <source>
        <dbReference type="SAM" id="Phobius"/>
    </source>
</evidence>
<feature type="transmembrane region" description="Helical" evidence="1">
    <location>
        <begin position="205"/>
        <end position="230"/>
    </location>
</feature>
<dbReference type="OrthoDB" id="9804872at2"/>
<organism evidence="3 4">
    <name type="scientific">Crateriforma conspicua</name>
    <dbReference type="NCBI Taxonomy" id="2527996"/>
    <lineage>
        <taxon>Bacteria</taxon>
        <taxon>Pseudomonadati</taxon>
        <taxon>Planctomycetota</taxon>
        <taxon>Planctomycetia</taxon>
        <taxon>Planctomycetales</taxon>
        <taxon>Planctomycetaceae</taxon>
        <taxon>Crateriforma</taxon>
    </lineage>
</organism>
<keyword evidence="1" id="KW-0472">Membrane</keyword>
<protein>
    <submittedName>
        <fullName evidence="3">Protein-glutamine gamma-glutamyltransferase</fullName>
        <ecNumber evidence="3">2.3.2.13</ecNumber>
    </submittedName>
</protein>
<evidence type="ECO:0000259" key="2">
    <source>
        <dbReference type="SMART" id="SM00460"/>
    </source>
</evidence>
<feature type="transmembrane region" description="Helical" evidence="1">
    <location>
        <begin position="149"/>
        <end position="169"/>
    </location>
</feature>
<dbReference type="SUPFAM" id="SSF54001">
    <property type="entry name" value="Cysteine proteinases"/>
    <property type="match status" value="1"/>
</dbReference>
<dbReference type="EMBL" id="SJPL01000001">
    <property type="protein sequence ID" value="TWT69579.1"/>
    <property type="molecule type" value="Genomic_DNA"/>
</dbReference>
<evidence type="ECO:0000313" key="3">
    <source>
        <dbReference type="EMBL" id="TWT69579.1"/>
    </source>
</evidence>
<accession>A0A5C5Y437</accession>
<dbReference type="AlphaFoldDB" id="A0A5C5Y437"/>
<keyword evidence="3" id="KW-0012">Acyltransferase</keyword>
<name>A0A5C5Y437_9PLAN</name>
<keyword evidence="3" id="KW-0808">Transferase</keyword>
<feature type="domain" description="Transglutaminase-like" evidence="2">
    <location>
        <begin position="500"/>
        <end position="573"/>
    </location>
</feature>
<feature type="transmembrane region" description="Helical" evidence="1">
    <location>
        <begin position="119"/>
        <end position="137"/>
    </location>
</feature>
<feature type="transmembrane region" description="Helical" evidence="1">
    <location>
        <begin position="91"/>
        <end position="113"/>
    </location>
</feature>
<sequence length="743" mass="82382">MLHDRLILNGLLLGLGLFVGSTFDTTSMLLPLLLLASIVGQHSAYRRQQREGSGAHSPGSRQRLAFLAPMIAIVLAVAWRSRQYGGDNANPIQAAADMIAHGCVFASMVGWVMRPNRGHVLMLGGGLAAVLACVLVGGASQTILGQTTVGVVTCLSFLVAAQIIGWAPLEHAGQQSGSSERRRDVALTSSIDGESWLVRLASGPWMFSAVAATGILTGTTLMAQAAGTLLPDIQKRLQDQLNNSLDALSDRIVIAGMSYVHGSRLGVIRNHILASPEEIAFRAFADSAPGYLRGTVFDTYRSRRWLLSSESSLGRRRNSDLTVIFASKTGTSPTFGAISDELLRFPVRDEDYSPGGRVLADPAGAPTRQTKTIEVHNRPEKGLVIFTSLNTRWIEAVADSIQLTSHEVIESGVNITEPYVLGVVKDPIRQAIAPEQRDALLRVPGPLESTLATFAEMLCTREKTAQQNAQSVAQFFQSKFEYSLNQDSRPPRGVDPLKYFLDTRHPAHCEYFASATALILRQAGIPTRYVTGYVTWEKSTEEEYYLARNRDAHAWVEAYDDENQVWFAVESTPGRRYSQLDFENQADLASDDDWYNANQVGEGDSGLFSWLYGRLIGSGVIAFFSSSIRSVQLPLFVLLVGLVWFRGRIRRQQHDTDDDVRARRMLRHVDRKVKRYSLIRHSNETLHRFADRVEQASVDALSRFQQTNRGVDQQQSDRLASMADWYRRYAADRYRGRTPTPFA</sequence>
<comment type="caution">
    <text evidence="3">The sequence shown here is derived from an EMBL/GenBank/DDBJ whole genome shotgun (WGS) entry which is preliminary data.</text>
</comment>
<proteinExistence type="predicted"/>
<keyword evidence="4" id="KW-1185">Reference proteome</keyword>
<dbReference type="SMART" id="SM00460">
    <property type="entry name" value="TGc"/>
    <property type="match status" value="1"/>
</dbReference>